<evidence type="ECO:0000313" key="1">
    <source>
        <dbReference type="EMBL" id="OYQ43338.1"/>
    </source>
</evidence>
<dbReference type="Proteomes" id="UP000216035">
    <property type="component" value="Unassembled WGS sequence"/>
</dbReference>
<accession>A0A255ZPB5</accession>
<dbReference type="OrthoDB" id="5187906at2"/>
<keyword evidence="2" id="KW-1185">Reference proteome</keyword>
<dbReference type="EMBL" id="NOXX01000206">
    <property type="protein sequence ID" value="OYQ43338.1"/>
    <property type="molecule type" value="Genomic_DNA"/>
</dbReference>
<dbReference type="AlphaFoldDB" id="A0A255ZPB5"/>
<reference evidence="1 2" key="1">
    <citation type="submission" date="2017-07" db="EMBL/GenBank/DDBJ databases">
        <title>Flavobacterium cyanobacteriorum sp. nov., isolated from cyanobacterial aggregates in a eutrophic lake.</title>
        <authorList>
            <person name="Cai H."/>
        </authorList>
    </citation>
    <scope>NUCLEOTIDE SEQUENCE [LARGE SCALE GENOMIC DNA]</scope>
    <source>
        <strain evidence="1 2">TH167</strain>
    </source>
</reference>
<comment type="caution">
    <text evidence="1">The sequence shown here is derived from an EMBL/GenBank/DDBJ whole genome shotgun (WGS) entry which is preliminary data.</text>
</comment>
<sequence length="115" mass="13685">MTKNCIVCQTKLVGRDGRKFCSDACRIEHHNQLNRSGGRFVRMINERLRKNHRILCELNCEGITKTNRASLVIRGFDFNLITMIERSSNGENYFYIYDQGYRMFDNEHYLLVKRE</sequence>
<evidence type="ECO:0008006" key="3">
    <source>
        <dbReference type="Google" id="ProtNLM"/>
    </source>
</evidence>
<gene>
    <name evidence="1" type="ORF">CHX27_10560</name>
</gene>
<organism evidence="1 2">
    <name type="scientific">Flavobacterium aurantiibacter</name>
    <dbReference type="NCBI Taxonomy" id="2023067"/>
    <lineage>
        <taxon>Bacteria</taxon>
        <taxon>Pseudomonadati</taxon>
        <taxon>Bacteroidota</taxon>
        <taxon>Flavobacteriia</taxon>
        <taxon>Flavobacteriales</taxon>
        <taxon>Flavobacteriaceae</taxon>
        <taxon>Flavobacterium</taxon>
    </lineage>
</organism>
<name>A0A255ZPB5_9FLAO</name>
<proteinExistence type="predicted"/>
<protein>
    <recommendedName>
        <fullName evidence="3">DUF2116 family Zn-ribbon domain-containing protein</fullName>
    </recommendedName>
</protein>
<evidence type="ECO:0000313" key="2">
    <source>
        <dbReference type="Proteomes" id="UP000216035"/>
    </source>
</evidence>